<keyword evidence="2" id="KW-1185">Reference proteome</keyword>
<sequence>MLCSIAQAQVPVRGMEGYHLLDEDGDTLSDRPYEYIHPRSGEFWLAYDQGEFFYLNNFNYKPSFNKSYAIAYPFKDHFALIKIDNHYRYLSDLGLIFGEIDWPKAPEAFDEVLLISNDQNHLINRKGDTLLSTQNPLFVGEKIGILEWNKELAQVKQYHSRNGQISFLQSFEEVDSLAFNQQGHIIIQKNGLYNLYNNKGQLLVENQKARGYYRGPQMVWNHYFFADTLGQLRKHYENELSSYPLIDASSCLFRGQRNSFGPAVYLSEAFADEGVGQLRGTDKWLCYDGDDRNLEGRYLFDEVLASDDRHYLIVRIQMDWFRYDKREDSLMLLPWRFVHPYGLADGRIFGSNSNEPFKAKKWAYHHIEKGKISEEQYRFPPEIYPNLWISSPLIGRNPELAEEHLMLKEEQILWLNKEGQEFAFEAAPEFYPLKLPDIFCPNLELKADSRFKLNRRGSFARNRLQVKFEAQDQKLTIELVNTQKDSAAIIGYGDQVEAWLQYELRPGKWRTISRFDAEDFQDPSYLLSLAPMEGLRLERARASGNYLVNARIKILVNEDRYIYSESQKIKVPAVMLDGLPYFAEYGAISYYQFNFDRELDEAKGI</sequence>
<dbReference type="KEGG" id="chyd:H4K34_10230"/>
<evidence type="ECO:0000313" key="2">
    <source>
        <dbReference type="Proteomes" id="UP000516305"/>
    </source>
</evidence>
<dbReference type="Proteomes" id="UP000516305">
    <property type="component" value="Chromosome"/>
</dbReference>
<dbReference type="RefSeq" id="WP_210757325.1">
    <property type="nucleotide sequence ID" value="NZ_CP060139.1"/>
</dbReference>
<evidence type="ECO:0000313" key="1">
    <source>
        <dbReference type="EMBL" id="QNR22758.1"/>
    </source>
</evidence>
<organism evidence="1 2">
    <name type="scientific">Croceimicrobium hydrocarbonivorans</name>
    <dbReference type="NCBI Taxonomy" id="2761580"/>
    <lineage>
        <taxon>Bacteria</taxon>
        <taxon>Pseudomonadati</taxon>
        <taxon>Bacteroidota</taxon>
        <taxon>Flavobacteriia</taxon>
        <taxon>Flavobacteriales</taxon>
        <taxon>Owenweeksiaceae</taxon>
        <taxon>Croceimicrobium</taxon>
    </lineage>
</organism>
<accession>A0A7H0VAL0</accession>
<dbReference type="AlphaFoldDB" id="A0A7H0VAL0"/>
<protein>
    <submittedName>
        <fullName evidence="1">Uncharacterized protein</fullName>
    </submittedName>
</protein>
<proteinExistence type="predicted"/>
<gene>
    <name evidence="1" type="ORF">H4K34_10230</name>
</gene>
<name>A0A7H0VAL0_9FLAO</name>
<reference evidence="1 2" key="1">
    <citation type="submission" date="2020-08" db="EMBL/GenBank/DDBJ databases">
        <title>Croceimicrobium hydrocarbonivorans gen. nov., sp. nov., a novel marine bacterium isolated from a bacterial consortium that degrades polyethylene terephthalate.</title>
        <authorList>
            <person name="Liu R."/>
        </authorList>
    </citation>
    <scope>NUCLEOTIDE SEQUENCE [LARGE SCALE GENOMIC DNA]</scope>
    <source>
        <strain evidence="1 2">A20-9</strain>
    </source>
</reference>
<dbReference type="EMBL" id="CP060139">
    <property type="protein sequence ID" value="QNR22758.1"/>
    <property type="molecule type" value="Genomic_DNA"/>
</dbReference>